<evidence type="ECO:0000313" key="1">
    <source>
        <dbReference type="EMBL" id="GFO20174.1"/>
    </source>
</evidence>
<accession>A0AAV4BPD8</accession>
<dbReference type="AlphaFoldDB" id="A0AAV4BPD8"/>
<protein>
    <submittedName>
        <fullName evidence="1">Uncharacterized protein</fullName>
    </submittedName>
</protein>
<proteinExistence type="predicted"/>
<name>A0AAV4BPD8_9GAST</name>
<reference evidence="1 2" key="1">
    <citation type="journal article" date="2021" name="Elife">
        <title>Chloroplast acquisition without the gene transfer in kleptoplastic sea slugs, Plakobranchus ocellatus.</title>
        <authorList>
            <person name="Maeda T."/>
            <person name="Takahashi S."/>
            <person name="Yoshida T."/>
            <person name="Shimamura S."/>
            <person name="Takaki Y."/>
            <person name="Nagai Y."/>
            <person name="Toyoda A."/>
            <person name="Suzuki Y."/>
            <person name="Arimoto A."/>
            <person name="Ishii H."/>
            <person name="Satoh N."/>
            <person name="Nishiyama T."/>
            <person name="Hasebe M."/>
            <person name="Maruyama T."/>
            <person name="Minagawa J."/>
            <person name="Obokata J."/>
            <person name="Shigenobu S."/>
        </authorList>
    </citation>
    <scope>NUCLEOTIDE SEQUENCE [LARGE SCALE GENOMIC DNA]</scope>
</reference>
<organism evidence="1 2">
    <name type="scientific">Plakobranchus ocellatus</name>
    <dbReference type="NCBI Taxonomy" id="259542"/>
    <lineage>
        <taxon>Eukaryota</taxon>
        <taxon>Metazoa</taxon>
        <taxon>Spiralia</taxon>
        <taxon>Lophotrochozoa</taxon>
        <taxon>Mollusca</taxon>
        <taxon>Gastropoda</taxon>
        <taxon>Heterobranchia</taxon>
        <taxon>Euthyneura</taxon>
        <taxon>Panpulmonata</taxon>
        <taxon>Sacoglossa</taxon>
        <taxon>Placobranchoidea</taxon>
        <taxon>Plakobranchidae</taxon>
        <taxon>Plakobranchus</taxon>
    </lineage>
</organism>
<gene>
    <name evidence="1" type="ORF">PoB_004667900</name>
</gene>
<evidence type="ECO:0000313" key="2">
    <source>
        <dbReference type="Proteomes" id="UP000735302"/>
    </source>
</evidence>
<dbReference type="EMBL" id="BLXT01005153">
    <property type="protein sequence ID" value="GFO20174.1"/>
    <property type="molecule type" value="Genomic_DNA"/>
</dbReference>
<keyword evidence="2" id="KW-1185">Reference proteome</keyword>
<comment type="caution">
    <text evidence="1">The sequence shown here is derived from an EMBL/GenBank/DDBJ whole genome shotgun (WGS) entry which is preliminary data.</text>
</comment>
<sequence length="284" mass="30719">MHFTMLYTENNQHPTPFPDRPTFSRHCHVYGSPQMSKYKLLWCQGAHHRPTTLSAPTIKPSAALPPAFQEVGSQQNFLLPDQGVKGPTTGLRHSPHSALTIKPSAALPPAFQEVGSQQNSLLPDQGVKGPTTGLRHSPHSAPTIKPSAALTPAFQEVGNPWSPEFSNGGVQKSHQDLQHSTKCKPPKTVRKVVPVPPMTFVSSATPEFTAVQNLRVTMAKGMARTVECAPSTPVSGSSVSKLQKCTVPECSFKGPWYEVYFLRTHLPSAMASNDAELKAGSKQA</sequence>
<dbReference type="Proteomes" id="UP000735302">
    <property type="component" value="Unassembled WGS sequence"/>
</dbReference>